<dbReference type="AlphaFoldDB" id="A0A4Q7LVX6"/>
<dbReference type="RefSeq" id="WP_130480325.1">
    <property type="nucleotide sequence ID" value="NZ_SGWV01000007.1"/>
</dbReference>
<gene>
    <name evidence="2" type="ORF">EV685_0427</name>
</gene>
<evidence type="ECO:0008006" key="4">
    <source>
        <dbReference type="Google" id="ProtNLM"/>
    </source>
</evidence>
<proteinExistence type="predicted"/>
<organism evidence="2 3">
    <name type="scientific">Sphaerotilus mobilis</name>
    <dbReference type="NCBI Taxonomy" id="47994"/>
    <lineage>
        <taxon>Bacteria</taxon>
        <taxon>Pseudomonadati</taxon>
        <taxon>Pseudomonadota</taxon>
        <taxon>Betaproteobacteria</taxon>
        <taxon>Burkholderiales</taxon>
        <taxon>Sphaerotilaceae</taxon>
        <taxon>Sphaerotilus</taxon>
    </lineage>
</organism>
<comment type="caution">
    <text evidence="2">The sequence shown here is derived from an EMBL/GenBank/DDBJ whole genome shotgun (WGS) entry which is preliminary data.</text>
</comment>
<dbReference type="InterPro" id="IPR011042">
    <property type="entry name" value="6-blade_b-propeller_TolB-like"/>
</dbReference>
<accession>A0A4Q7LVX6</accession>
<sequence length="358" mass="36545">MASEDLPRMTGDTTRRRWIAGLAALAAIGAGPVLTGCSGPPTRPDDAPPPRPPGPAVLQHWRTIGSGQLALPGGAFGVPTLPGLPGLPGLPAPMGGAPIRLVGPVALALRAGELVVADAGLGRLIRIPQASAVASAPAWTVLPPIAGLAISPRTVLALGSDASLWALDGPSRELLQLTPGGQLIRRVSLADLTSPVGFALAGVANRVVVADDASGRWAEWRGATLAEPLGTTGEGGADAIAASLDRVYLLDRRQARIRVFALGDGRPLGLIGAGELRQPVALAADVRGRVAVLDGQDGSVVFFVPGQPALRLLPADLRVMQPAALALDDGWLAVADRVGGVVQLFRVREGRVGEGLTQ</sequence>
<evidence type="ECO:0000256" key="1">
    <source>
        <dbReference type="SAM" id="MobiDB-lite"/>
    </source>
</evidence>
<dbReference type="EMBL" id="SGWV01000007">
    <property type="protein sequence ID" value="RZS58148.1"/>
    <property type="molecule type" value="Genomic_DNA"/>
</dbReference>
<dbReference type="Proteomes" id="UP000293433">
    <property type="component" value="Unassembled WGS sequence"/>
</dbReference>
<evidence type="ECO:0000313" key="3">
    <source>
        <dbReference type="Proteomes" id="UP000293433"/>
    </source>
</evidence>
<evidence type="ECO:0000313" key="2">
    <source>
        <dbReference type="EMBL" id="RZS58148.1"/>
    </source>
</evidence>
<dbReference type="Gene3D" id="2.120.10.30">
    <property type="entry name" value="TolB, C-terminal domain"/>
    <property type="match status" value="1"/>
</dbReference>
<dbReference type="SUPFAM" id="SSF101898">
    <property type="entry name" value="NHL repeat"/>
    <property type="match status" value="1"/>
</dbReference>
<reference evidence="2 3" key="1">
    <citation type="submission" date="2019-02" db="EMBL/GenBank/DDBJ databases">
        <title>Genomic Encyclopedia of Type Strains, Phase IV (KMG-IV): sequencing the most valuable type-strain genomes for metagenomic binning, comparative biology and taxonomic classification.</title>
        <authorList>
            <person name="Goeker M."/>
        </authorList>
    </citation>
    <scope>NUCLEOTIDE SEQUENCE [LARGE SCALE GENOMIC DNA]</scope>
    <source>
        <strain evidence="2 3">DSM 10617</strain>
    </source>
</reference>
<protein>
    <recommendedName>
        <fullName evidence="4">NHL repeat-containing protein</fullName>
    </recommendedName>
</protein>
<name>A0A4Q7LVX6_9BURK</name>
<dbReference type="OrthoDB" id="9153691at2"/>
<feature type="region of interest" description="Disordered" evidence="1">
    <location>
        <begin position="35"/>
        <end position="55"/>
    </location>
</feature>
<keyword evidence="3" id="KW-1185">Reference proteome</keyword>